<protein>
    <submittedName>
        <fullName evidence="1">FAD dependent oxidoreductase</fullName>
    </submittedName>
</protein>
<organism evidence="1 2">
    <name type="scientific">Pseudoxanthomonas spadix (strain BD-a59)</name>
    <dbReference type="NCBI Taxonomy" id="1045855"/>
    <lineage>
        <taxon>Bacteria</taxon>
        <taxon>Pseudomonadati</taxon>
        <taxon>Pseudomonadota</taxon>
        <taxon>Gammaproteobacteria</taxon>
        <taxon>Lysobacterales</taxon>
        <taxon>Lysobacteraceae</taxon>
        <taxon>Pseudoxanthomonas</taxon>
    </lineage>
</organism>
<keyword evidence="2" id="KW-1185">Reference proteome</keyword>
<accession>G7UTQ4</accession>
<evidence type="ECO:0000313" key="2">
    <source>
        <dbReference type="Proteomes" id="UP000005870"/>
    </source>
</evidence>
<dbReference type="AlphaFoldDB" id="G7UTQ4"/>
<dbReference type="eggNOG" id="COG0665">
    <property type="taxonomic scope" value="Bacteria"/>
</dbReference>
<dbReference type="EMBL" id="CP003093">
    <property type="protein sequence ID" value="AER56157.1"/>
    <property type="molecule type" value="Genomic_DNA"/>
</dbReference>
<dbReference type="HOGENOM" id="CLU_3161669_0_0_6"/>
<dbReference type="STRING" id="1045855.DSC_07530"/>
<dbReference type="KEGG" id="psd:DSC_07530"/>
<name>G7UTQ4_PSEUP</name>
<gene>
    <name evidence="1" type="ordered locus">DSC_07530</name>
</gene>
<dbReference type="Proteomes" id="UP000005870">
    <property type="component" value="Chromosome"/>
</dbReference>
<proteinExistence type="predicted"/>
<reference evidence="1 2" key="1">
    <citation type="journal article" date="2012" name="J. Bacteriol.">
        <title>Complete Genome Sequence of the BTEX-Degrading Bacterium Pseudoxanthomonas spadix BD-a59.</title>
        <authorList>
            <person name="Lee S.H."/>
            <person name="Jin H.M."/>
            <person name="Lee H.J."/>
            <person name="Kim J.M."/>
            <person name="Jeon C.O."/>
        </authorList>
    </citation>
    <scope>NUCLEOTIDE SEQUENCE [LARGE SCALE GENOMIC DNA]</scope>
    <source>
        <strain evidence="1 2">BD-a59</strain>
    </source>
</reference>
<evidence type="ECO:0000313" key="1">
    <source>
        <dbReference type="EMBL" id="AER56157.1"/>
    </source>
</evidence>
<sequence>MIAQAIAGQAQRLDLFAKISHAPFPGGQALRTPLLVAATGWYKLRDALW</sequence>